<feature type="domain" description="Isopropylmalate dehydrogenase-like" evidence="10">
    <location>
        <begin position="3"/>
        <end position="160"/>
    </location>
</feature>
<dbReference type="Gene3D" id="3.40.718.10">
    <property type="entry name" value="Isopropylmalate Dehydrogenase"/>
    <property type="match status" value="1"/>
</dbReference>
<comment type="caution">
    <text evidence="11">The sequence shown here is derived from an EMBL/GenBank/DDBJ whole genome shotgun (WGS) entry which is preliminary data.</text>
</comment>
<evidence type="ECO:0000313" key="12">
    <source>
        <dbReference type="Proteomes" id="UP000663844"/>
    </source>
</evidence>
<dbReference type="PANTHER" id="PTHR11822">
    <property type="entry name" value="NADP-SPECIFIC ISOCITRATE DEHYDROGENASE"/>
    <property type="match status" value="1"/>
</dbReference>
<dbReference type="Proteomes" id="UP000663844">
    <property type="component" value="Unassembled WGS sequence"/>
</dbReference>
<dbReference type="EMBL" id="CAJOAZ010023065">
    <property type="protein sequence ID" value="CAF4371912.1"/>
    <property type="molecule type" value="Genomic_DNA"/>
</dbReference>
<dbReference type="Pfam" id="PF00180">
    <property type="entry name" value="Iso_dh"/>
    <property type="match status" value="1"/>
</dbReference>
<dbReference type="GO" id="GO:0006099">
    <property type="term" value="P:tricarboxylic acid cycle"/>
    <property type="evidence" value="ECO:0007669"/>
    <property type="project" value="UniProtKB-KW"/>
</dbReference>
<dbReference type="AlphaFoldDB" id="A0A820MFQ0"/>
<dbReference type="SUPFAM" id="SSF53659">
    <property type="entry name" value="Isocitrate/Isopropylmalate dehydrogenase-like"/>
    <property type="match status" value="1"/>
</dbReference>
<dbReference type="InterPro" id="IPR004790">
    <property type="entry name" value="Isocitrate_DH_NADP"/>
</dbReference>
<organism evidence="11 12">
    <name type="scientific">Adineta steineri</name>
    <dbReference type="NCBI Taxonomy" id="433720"/>
    <lineage>
        <taxon>Eukaryota</taxon>
        <taxon>Metazoa</taxon>
        <taxon>Spiralia</taxon>
        <taxon>Gnathifera</taxon>
        <taxon>Rotifera</taxon>
        <taxon>Eurotatoria</taxon>
        <taxon>Bdelloidea</taxon>
        <taxon>Adinetida</taxon>
        <taxon>Adinetidae</taxon>
        <taxon>Adineta</taxon>
    </lineage>
</organism>
<dbReference type="PANTHER" id="PTHR11822:SF21">
    <property type="entry name" value="ISOCITRATE DEHYDROGENASE [NADP], MITOCHONDRIAL"/>
    <property type="match status" value="1"/>
</dbReference>
<dbReference type="GO" id="GO:0006097">
    <property type="term" value="P:glyoxylate cycle"/>
    <property type="evidence" value="ECO:0007669"/>
    <property type="project" value="UniProtKB-KW"/>
</dbReference>
<evidence type="ECO:0000256" key="9">
    <source>
        <dbReference type="ARBA" id="ARBA00023211"/>
    </source>
</evidence>
<protein>
    <recommendedName>
        <fullName evidence="10">Isopropylmalate dehydrogenase-like domain-containing protein</fullName>
    </recommendedName>
</protein>
<dbReference type="SMART" id="SM01329">
    <property type="entry name" value="Iso_dh"/>
    <property type="match status" value="1"/>
</dbReference>
<evidence type="ECO:0000256" key="2">
    <source>
        <dbReference type="ARBA" id="ARBA00001946"/>
    </source>
</evidence>
<proteinExistence type="inferred from homology"/>
<comment type="cofactor">
    <cofactor evidence="2">
        <name>Mg(2+)</name>
        <dbReference type="ChEBI" id="CHEBI:18420"/>
    </cofactor>
</comment>
<dbReference type="InterPro" id="IPR024084">
    <property type="entry name" value="IsoPropMal-DH-like_dom"/>
</dbReference>
<dbReference type="GO" id="GO:0005739">
    <property type="term" value="C:mitochondrion"/>
    <property type="evidence" value="ECO:0007669"/>
    <property type="project" value="TreeGrafter"/>
</dbReference>
<feature type="non-terminal residue" evidence="11">
    <location>
        <position position="160"/>
    </location>
</feature>
<reference evidence="11" key="1">
    <citation type="submission" date="2021-02" db="EMBL/GenBank/DDBJ databases">
        <authorList>
            <person name="Nowell W R."/>
        </authorList>
    </citation>
    <scope>NUCLEOTIDE SEQUENCE</scope>
</reference>
<dbReference type="GO" id="GO:0004450">
    <property type="term" value="F:isocitrate dehydrogenase (NADP+) activity"/>
    <property type="evidence" value="ECO:0007669"/>
    <property type="project" value="InterPro"/>
</dbReference>
<keyword evidence="7" id="KW-0460">Magnesium</keyword>
<evidence type="ECO:0000256" key="5">
    <source>
        <dbReference type="ARBA" id="ARBA00022532"/>
    </source>
</evidence>
<keyword evidence="5" id="KW-0816">Tricarboxylic acid cycle</keyword>
<evidence type="ECO:0000256" key="4">
    <source>
        <dbReference type="ARBA" id="ARBA00022435"/>
    </source>
</evidence>
<gene>
    <name evidence="11" type="ORF">OXD698_LOCUS49887</name>
</gene>
<evidence type="ECO:0000256" key="6">
    <source>
        <dbReference type="ARBA" id="ARBA00022723"/>
    </source>
</evidence>
<dbReference type="GO" id="GO:0006739">
    <property type="term" value="P:NADP+ metabolic process"/>
    <property type="evidence" value="ECO:0007669"/>
    <property type="project" value="TreeGrafter"/>
</dbReference>
<keyword evidence="4" id="KW-0329">Glyoxylate bypass</keyword>
<comment type="cofactor">
    <cofactor evidence="1">
        <name>Mn(2+)</name>
        <dbReference type="ChEBI" id="CHEBI:29035"/>
    </cofactor>
</comment>
<comment type="similarity">
    <text evidence="3">Belongs to the isocitrate and isopropylmalate dehydrogenases family.</text>
</comment>
<evidence type="ECO:0000256" key="1">
    <source>
        <dbReference type="ARBA" id="ARBA00001936"/>
    </source>
</evidence>
<keyword evidence="8" id="KW-0560">Oxidoreductase</keyword>
<evidence type="ECO:0000256" key="3">
    <source>
        <dbReference type="ARBA" id="ARBA00007769"/>
    </source>
</evidence>
<evidence type="ECO:0000256" key="8">
    <source>
        <dbReference type="ARBA" id="ARBA00023002"/>
    </source>
</evidence>
<evidence type="ECO:0000256" key="7">
    <source>
        <dbReference type="ARBA" id="ARBA00022842"/>
    </source>
</evidence>
<keyword evidence="9" id="KW-0464">Manganese</keyword>
<sequence>REPIICKTIPLLVPGWKEPIIIGRHAFGDQYRCQDMVIKNPGRVTLKYVPADGSPETEVEVYNFKTTGGVTLAMYNTDESITGFAHSCFKFALEKNYPLYMSTKNTILKKYDGRFKDIFEEIYQKQYKKEFEDKKIWYEHRLIDDMVAQALKSSGGFVWA</sequence>
<evidence type="ECO:0000313" key="11">
    <source>
        <dbReference type="EMBL" id="CAF4371912.1"/>
    </source>
</evidence>
<feature type="non-terminal residue" evidence="11">
    <location>
        <position position="1"/>
    </location>
</feature>
<dbReference type="GO" id="GO:0006102">
    <property type="term" value="P:isocitrate metabolic process"/>
    <property type="evidence" value="ECO:0007669"/>
    <property type="project" value="InterPro"/>
</dbReference>
<evidence type="ECO:0000259" key="10">
    <source>
        <dbReference type="SMART" id="SM01329"/>
    </source>
</evidence>
<accession>A0A820MFQ0</accession>
<name>A0A820MFQ0_9BILA</name>
<dbReference type="GO" id="GO:0046872">
    <property type="term" value="F:metal ion binding"/>
    <property type="evidence" value="ECO:0007669"/>
    <property type="project" value="UniProtKB-KW"/>
</dbReference>
<keyword evidence="6" id="KW-0479">Metal-binding</keyword>